<evidence type="ECO:0000313" key="2">
    <source>
        <dbReference type="EMBL" id="KKN86196.1"/>
    </source>
</evidence>
<protein>
    <submittedName>
        <fullName evidence="2">Uncharacterized protein</fullName>
    </submittedName>
</protein>
<evidence type="ECO:0000256" key="1">
    <source>
        <dbReference type="SAM" id="MobiDB-lite"/>
    </source>
</evidence>
<feature type="region of interest" description="Disordered" evidence="1">
    <location>
        <begin position="714"/>
        <end position="735"/>
    </location>
</feature>
<feature type="compositionally biased region" description="Basic and acidic residues" evidence="1">
    <location>
        <begin position="714"/>
        <end position="726"/>
    </location>
</feature>
<reference evidence="2" key="1">
    <citation type="journal article" date="2015" name="Nature">
        <title>Complex archaea that bridge the gap between prokaryotes and eukaryotes.</title>
        <authorList>
            <person name="Spang A."/>
            <person name="Saw J.H."/>
            <person name="Jorgensen S.L."/>
            <person name="Zaremba-Niedzwiedzka K."/>
            <person name="Martijn J."/>
            <person name="Lind A.E."/>
            <person name="van Eijk R."/>
            <person name="Schleper C."/>
            <person name="Guy L."/>
            <person name="Ettema T.J."/>
        </authorList>
    </citation>
    <scope>NUCLEOTIDE SEQUENCE</scope>
</reference>
<proteinExistence type="predicted"/>
<gene>
    <name evidence="2" type="ORF">LCGC14_0270650</name>
</gene>
<organism evidence="2">
    <name type="scientific">marine sediment metagenome</name>
    <dbReference type="NCBI Taxonomy" id="412755"/>
    <lineage>
        <taxon>unclassified sequences</taxon>
        <taxon>metagenomes</taxon>
        <taxon>ecological metagenomes</taxon>
    </lineage>
</organism>
<name>A0A0F9WJM5_9ZZZZ</name>
<dbReference type="EMBL" id="LAZR01000150">
    <property type="protein sequence ID" value="KKN86196.1"/>
    <property type="molecule type" value="Genomic_DNA"/>
</dbReference>
<sequence length="735" mass="81169">MAIRLARDVQTEEARAAGYLWTTEEDPTWLRYQVDFTTGAMRGFHISKCEGAIPKVTPFLYDFAHIQRSEEFHETVAMAIFADIGKETLIKAGEEFAGDKTANQVSSWQDFMSAFDDGPTKKVTDDLISSRFITYPKDMPMPAGLVRIGDRGALSMTRGRSFKIGARMSGFEAYKIATTARMPKKLKIGDMGDPDMAQAQEALKHVQRPSSQAVNWYGTRNTKTANIRMQAAKSMPILAGLIADRMSLSRAVDEMQPIQPILIETTGLAKAGVKRIGKLTTAAPAGRIFEAGERIEGEDALGVNRARHTQISGSVPIDMALRYLSQLPPDRTPQDDESWLKFNDILTAMAIPLHNATGIPVAEILESSKGNWVKYHESLARGADFDPKDFDRRTMALTTIDAMEAIEHFSRTAVLPQALASIKETEQPEPMVSREYVISSFESATNLIIGKTKNVPLLMMEISRRYASRIPAMMEIEGKSMLAHTRNATEGFKKYGEDGFPLMTNEFVASNGLVVRPLPTGASLSLESERLNHCVGSYKSNARRAQCHIYSVQDQAGEHSFSTVEFAGIDGDDPMAVANALRTVQHRAECNATPSDDCKKAVKEFVAAVKSGAVPLNLEEISIWRAHLIETGQNARTHVTPTTTWKSVLELDWEDEDARLAYWQEWGEVLGGRIQKSPNPAVIYTDKGAQELVGAMSPRAAALMIEASRRERAEREAAKAAEKAAELEEEPDMMG</sequence>
<comment type="caution">
    <text evidence="2">The sequence shown here is derived from an EMBL/GenBank/DDBJ whole genome shotgun (WGS) entry which is preliminary data.</text>
</comment>
<dbReference type="AlphaFoldDB" id="A0A0F9WJM5"/>
<accession>A0A0F9WJM5</accession>